<dbReference type="Gene3D" id="2.20.28.160">
    <property type="match status" value="1"/>
</dbReference>
<dbReference type="InterPro" id="IPR005906">
    <property type="entry name" value="LysW"/>
</dbReference>
<proteinExistence type="predicted"/>
<dbReference type="Pfam" id="PF21344">
    <property type="entry name" value="Zn_ribbon_LysW"/>
    <property type="match status" value="1"/>
</dbReference>
<dbReference type="AlphaFoldDB" id="A0AAU7DPN1"/>
<accession>A0AAU7DPN1</accession>
<protein>
    <recommendedName>
        <fullName evidence="2">Lysine biosynthesis protein LysW</fullName>
    </recommendedName>
</protein>
<dbReference type="RefSeq" id="WP_348264854.1">
    <property type="nucleotide sequence ID" value="NZ_CP121196.1"/>
</dbReference>
<sequence length="65" mass="7202">MTSCPECENDLDIDVEEAEEGDVVACGECGTEYEIVGVEPLELSKVEDGILEDDDDFLNEDEEEE</sequence>
<organism evidence="1">
    <name type="scientific">Telmatobacter sp. DSM 110680</name>
    <dbReference type="NCBI Taxonomy" id="3036704"/>
    <lineage>
        <taxon>Bacteria</taxon>
        <taxon>Pseudomonadati</taxon>
        <taxon>Acidobacteriota</taxon>
        <taxon>Terriglobia</taxon>
        <taxon>Terriglobales</taxon>
        <taxon>Acidobacteriaceae</taxon>
        <taxon>Telmatobacter</taxon>
    </lineage>
</organism>
<evidence type="ECO:0000313" key="1">
    <source>
        <dbReference type="EMBL" id="XBH19634.1"/>
    </source>
</evidence>
<dbReference type="EMBL" id="CP121196">
    <property type="protein sequence ID" value="XBH19634.1"/>
    <property type="molecule type" value="Genomic_DNA"/>
</dbReference>
<reference evidence="1" key="1">
    <citation type="submission" date="2023-03" db="EMBL/GenBank/DDBJ databases">
        <title>Edaphobacter sp.</title>
        <authorList>
            <person name="Huber K.J."/>
            <person name="Papendorf J."/>
            <person name="Pilke C."/>
            <person name="Bunk B."/>
            <person name="Sproeer C."/>
            <person name="Pester M."/>
        </authorList>
    </citation>
    <scope>NUCLEOTIDE SEQUENCE</scope>
    <source>
        <strain evidence="1">DSM 110680</strain>
    </source>
</reference>
<name>A0AAU7DPN1_9BACT</name>
<gene>
    <name evidence="1" type="ORF">P8935_10020</name>
</gene>
<evidence type="ECO:0008006" key="2">
    <source>
        <dbReference type="Google" id="ProtNLM"/>
    </source>
</evidence>